<accession>A0A7Y9FEI6</accession>
<dbReference type="EMBL" id="BONN01000001">
    <property type="protein sequence ID" value="GIG31238.1"/>
    <property type="molecule type" value="Genomic_DNA"/>
</dbReference>
<evidence type="ECO:0000256" key="8">
    <source>
        <dbReference type="ARBA" id="ARBA00048988"/>
    </source>
</evidence>
<evidence type="ECO:0000256" key="7">
    <source>
        <dbReference type="ARBA" id="ARBA00034808"/>
    </source>
</evidence>
<sequence length="544" mass="60100">MIAPDQWTPADELNLETGAFAAATSIAGNLLVTAGPGAGKTELLAQRADFLLRTGVCRYPRRILAISFKVDAAKNLKDRVSRRCPPALAARTDSLTFHAFAKRIIDIFRPVLTGDDSLPADYEVVSSRPIPHQQIAFHQMAPLATKILHDSRVARTAVGSTYAFVFLDEFQDCTPDQYALIREAFFGTGAQLIAVGDAKQRIMGFAGADERIVHRYEADFEARQLTLFQNRRSDPVLRRMQNRMVRDLQPSAAVPDDDIIGDGGAIEVCHYNDELAEARNIADHIESWLAQGVPGEEIAVFSAIQPHLYTVDLQRELGTRQIPFRLENELQDLASEPVCALLADLLCVVYDENRSSAYARLMDSALAWGAPEADDSKRYLDLRTFIAECRRDVAGGDTDVANVIARFRQVVTDDVLIGLAPAYQQGDRMEERITRFVEELDRLIAAAGDVAGALRGFLGEGAVRILTVHKAKGLEFDAVVVMAVEHEMYFDATSAPMTFFVAVSRARHTLVLTSCTRRAAPPSAPARWSVSRRPHRQFLGYAQA</sequence>
<name>A0A7Y9FEI6_9CELL</name>
<keyword evidence="2 9" id="KW-0378">Hydrolase</keyword>
<dbReference type="GO" id="GO:0000725">
    <property type="term" value="P:recombinational repair"/>
    <property type="evidence" value="ECO:0007669"/>
    <property type="project" value="TreeGrafter"/>
</dbReference>
<evidence type="ECO:0000313" key="15">
    <source>
        <dbReference type="Proteomes" id="UP000618382"/>
    </source>
</evidence>
<gene>
    <name evidence="13" type="ORF">BKA21_001304</name>
    <name evidence="12" type="ORF">Col01nite_03970</name>
</gene>
<dbReference type="GO" id="GO:0016787">
    <property type="term" value="F:hydrolase activity"/>
    <property type="evidence" value="ECO:0007669"/>
    <property type="project" value="UniProtKB-UniRule"/>
</dbReference>
<evidence type="ECO:0000256" key="1">
    <source>
        <dbReference type="ARBA" id="ARBA00022741"/>
    </source>
</evidence>
<dbReference type="Pfam" id="PF13538">
    <property type="entry name" value="UvrD_C_2"/>
    <property type="match status" value="1"/>
</dbReference>
<dbReference type="InterPro" id="IPR000212">
    <property type="entry name" value="DNA_helicase_UvrD/REP"/>
</dbReference>
<keyword evidence="1 9" id="KW-0547">Nucleotide-binding</keyword>
<dbReference type="PROSITE" id="PS51198">
    <property type="entry name" value="UVRD_HELICASE_ATP_BIND"/>
    <property type="match status" value="1"/>
</dbReference>
<dbReference type="EC" id="5.6.2.4" evidence="7"/>
<evidence type="ECO:0000259" key="11">
    <source>
        <dbReference type="PROSITE" id="PS51217"/>
    </source>
</evidence>
<dbReference type="AlphaFoldDB" id="A0A7Y9FEI6"/>
<dbReference type="GO" id="GO:0003677">
    <property type="term" value="F:DNA binding"/>
    <property type="evidence" value="ECO:0007669"/>
    <property type="project" value="InterPro"/>
</dbReference>
<evidence type="ECO:0000256" key="9">
    <source>
        <dbReference type="PROSITE-ProRule" id="PRU00560"/>
    </source>
</evidence>
<dbReference type="RefSeq" id="WP_140457509.1">
    <property type="nucleotide sequence ID" value="NZ_BAABFI010000018.1"/>
</dbReference>
<dbReference type="GO" id="GO:0043138">
    <property type="term" value="F:3'-5' DNA helicase activity"/>
    <property type="evidence" value="ECO:0007669"/>
    <property type="project" value="UniProtKB-EC"/>
</dbReference>
<dbReference type="GO" id="GO:0005524">
    <property type="term" value="F:ATP binding"/>
    <property type="evidence" value="ECO:0007669"/>
    <property type="project" value="UniProtKB-UniRule"/>
</dbReference>
<dbReference type="Gene3D" id="3.40.50.300">
    <property type="entry name" value="P-loop containing nucleotide triphosphate hydrolases"/>
    <property type="match status" value="3"/>
</dbReference>
<keyword evidence="15" id="KW-1185">Reference proteome</keyword>
<dbReference type="SUPFAM" id="SSF52540">
    <property type="entry name" value="P-loop containing nucleoside triphosphate hydrolases"/>
    <property type="match status" value="1"/>
</dbReference>
<dbReference type="PANTHER" id="PTHR11070">
    <property type="entry name" value="UVRD / RECB / PCRA DNA HELICASE FAMILY MEMBER"/>
    <property type="match status" value="1"/>
</dbReference>
<dbReference type="InterPro" id="IPR014017">
    <property type="entry name" value="DNA_helicase_UvrD-like_C"/>
</dbReference>
<keyword evidence="4 9" id="KW-0067">ATP-binding</keyword>
<feature type="domain" description="UvrD-like helicase ATP-binding" evidence="10">
    <location>
        <begin position="13"/>
        <end position="234"/>
    </location>
</feature>
<comment type="caution">
    <text evidence="13">The sequence shown here is derived from an EMBL/GenBank/DDBJ whole genome shotgun (WGS) entry which is preliminary data.</text>
</comment>
<evidence type="ECO:0000313" key="14">
    <source>
        <dbReference type="Proteomes" id="UP000577956"/>
    </source>
</evidence>
<dbReference type="CDD" id="cd17932">
    <property type="entry name" value="DEXQc_UvrD"/>
    <property type="match status" value="1"/>
</dbReference>
<comment type="catalytic activity">
    <reaction evidence="6">
        <text>Couples ATP hydrolysis with the unwinding of duplex DNA by translocating in the 3'-5' direction.</text>
        <dbReference type="EC" id="5.6.2.4"/>
    </reaction>
</comment>
<dbReference type="InterPro" id="IPR014016">
    <property type="entry name" value="UvrD-like_ATP-bd"/>
</dbReference>
<protein>
    <recommendedName>
        <fullName evidence="7">DNA 3'-5' helicase</fullName>
        <ecNumber evidence="7">5.6.2.4</ecNumber>
    </recommendedName>
</protein>
<evidence type="ECO:0000313" key="12">
    <source>
        <dbReference type="EMBL" id="GIG31238.1"/>
    </source>
</evidence>
<keyword evidence="3 9" id="KW-0347">Helicase</keyword>
<dbReference type="Proteomes" id="UP000577956">
    <property type="component" value="Unassembled WGS sequence"/>
</dbReference>
<comment type="catalytic activity">
    <reaction evidence="8">
        <text>ATP + H2O = ADP + phosphate + H(+)</text>
        <dbReference type="Rhea" id="RHEA:13065"/>
        <dbReference type="ChEBI" id="CHEBI:15377"/>
        <dbReference type="ChEBI" id="CHEBI:15378"/>
        <dbReference type="ChEBI" id="CHEBI:30616"/>
        <dbReference type="ChEBI" id="CHEBI:43474"/>
        <dbReference type="ChEBI" id="CHEBI:456216"/>
        <dbReference type="EC" id="5.6.2.4"/>
    </reaction>
</comment>
<dbReference type="Pfam" id="PF13245">
    <property type="entry name" value="AAA_19"/>
    <property type="match status" value="1"/>
</dbReference>
<organism evidence="13 14">
    <name type="scientific">Cellulomonas oligotrophica</name>
    <dbReference type="NCBI Taxonomy" id="931536"/>
    <lineage>
        <taxon>Bacteria</taxon>
        <taxon>Bacillati</taxon>
        <taxon>Actinomycetota</taxon>
        <taxon>Actinomycetes</taxon>
        <taxon>Micrococcales</taxon>
        <taxon>Cellulomonadaceae</taxon>
        <taxon>Cellulomonas</taxon>
    </lineage>
</organism>
<dbReference type="InterPro" id="IPR027785">
    <property type="entry name" value="UvrD-like_helicase_C"/>
</dbReference>
<feature type="binding site" evidence="9">
    <location>
        <begin position="34"/>
        <end position="41"/>
    </location>
    <ligand>
        <name>ATP</name>
        <dbReference type="ChEBI" id="CHEBI:30616"/>
    </ligand>
</feature>
<proteinExistence type="predicted"/>
<feature type="domain" description="UvrD-like helicase C-terminal" evidence="11">
    <location>
        <begin position="235"/>
        <end position="473"/>
    </location>
</feature>
<evidence type="ECO:0000256" key="4">
    <source>
        <dbReference type="ARBA" id="ARBA00022840"/>
    </source>
</evidence>
<evidence type="ECO:0000256" key="2">
    <source>
        <dbReference type="ARBA" id="ARBA00022801"/>
    </source>
</evidence>
<reference evidence="12 15" key="2">
    <citation type="submission" date="2021-01" db="EMBL/GenBank/DDBJ databases">
        <title>Whole genome shotgun sequence of Cellulomonas oligotrophica NBRC 109435.</title>
        <authorList>
            <person name="Komaki H."/>
            <person name="Tamura T."/>
        </authorList>
    </citation>
    <scope>NUCLEOTIDE SEQUENCE [LARGE SCALE GENOMIC DNA]</scope>
    <source>
        <strain evidence="12 15">NBRC 109435</strain>
    </source>
</reference>
<dbReference type="PROSITE" id="PS51217">
    <property type="entry name" value="UVRD_HELICASE_CTER"/>
    <property type="match status" value="1"/>
</dbReference>
<evidence type="ECO:0000256" key="3">
    <source>
        <dbReference type="ARBA" id="ARBA00022806"/>
    </source>
</evidence>
<reference evidence="13 14" key="1">
    <citation type="submission" date="2020-07" db="EMBL/GenBank/DDBJ databases">
        <title>Sequencing the genomes of 1000 actinobacteria strains.</title>
        <authorList>
            <person name="Klenk H.-P."/>
        </authorList>
    </citation>
    <scope>NUCLEOTIDE SEQUENCE [LARGE SCALE GENOMIC DNA]</scope>
    <source>
        <strain evidence="13 14">DSM 24482</strain>
    </source>
</reference>
<dbReference type="InterPro" id="IPR027417">
    <property type="entry name" value="P-loop_NTPase"/>
</dbReference>
<dbReference type="Proteomes" id="UP000618382">
    <property type="component" value="Unassembled WGS sequence"/>
</dbReference>
<keyword evidence="5" id="KW-0413">Isomerase</keyword>
<dbReference type="EMBL" id="JACCBK010000001">
    <property type="protein sequence ID" value="NYD85755.1"/>
    <property type="molecule type" value="Genomic_DNA"/>
</dbReference>
<evidence type="ECO:0000256" key="5">
    <source>
        <dbReference type="ARBA" id="ARBA00023235"/>
    </source>
</evidence>
<evidence type="ECO:0000256" key="6">
    <source>
        <dbReference type="ARBA" id="ARBA00034617"/>
    </source>
</evidence>
<evidence type="ECO:0000259" key="10">
    <source>
        <dbReference type="PROSITE" id="PS51198"/>
    </source>
</evidence>
<dbReference type="PANTHER" id="PTHR11070:SF2">
    <property type="entry name" value="ATP-DEPENDENT DNA HELICASE SRS2"/>
    <property type="match status" value="1"/>
</dbReference>
<evidence type="ECO:0000313" key="13">
    <source>
        <dbReference type="EMBL" id="NYD85755.1"/>
    </source>
</evidence>